<organism evidence="1 2">
    <name type="scientific">Serratia quinivorans</name>
    <dbReference type="NCBI Taxonomy" id="137545"/>
    <lineage>
        <taxon>Bacteria</taxon>
        <taxon>Pseudomonadati</taxon>
        <taxon>Pseudomonadota</taxon>
        <taxon>Gammaproteobacteria</taxon>
        <taxon>Enterobacterales</taxon>
        <taxon>Yersiniaceae</taxon>
        <taxon>Serratia</taxon>
    </lineage>
</organism>
<dbReference type="AlphaFoldDB" id="A0A379ZYY2"/>
<reference evidence="1 2" key="1">
    <citation type="submission" date="2018-06" db="EMBL/GenBank/DDBJ databases">
        <authorList>
            <consortium name="Pathogen Informatics"/>
            <person name="Doyle S."/>
        </authorList>
    </citation>
    <scope>NUCLEOTIDE SEQUENCE [LARGE SCALE GENOMIC DNA]</scope>
    <source>
        <strain evidence="1 2">NCTC11544</strain>
    </source>
</reference>
<proteinExistence type="predicted"/>
<evidence type="ECO:0000313" key="2">
    <source>
        <dbReference type="Proteomes" id="UP000255529"/>
    </source>
</evidence>
<gene>
    <name evidence="1" type="ORF">NCTC11544_03110</name>
</gene>
<accession>A0A379ZYY2</accession>
<name>A0A379ZYY2_9GAMM</name>
<dbReference type="Proteomes" id="UP000255529">
    <property type="component" value="Unassembled WGS sequence"/>
</dbReference>
<protein>
    <submittedName>
        <fullName evidence="1">Uncharacterized protein</fullName>
    </submittedName>
</protein>
<dbReference type="EMBL" id="UGYN01000002">
    <property type="protein sequence ID" value="SUI70127.1"/>
    <property type="molecule type" value="Genomic_DNA"/>
</dbReference>
<evidence type="ECO:0000313" key="1">
    <source>
        <dbReference type="EMBL" id="SUI70127.1"/>
    </source>
</evidence>
<sequence>MSVLSLWPYQPELQLAEQFAKQFVCLRHRYNYGVKHLVCVPPA</sequence>